<dbReference type="InterPro" id="IPR024884">
    <property type="entry name" value="NAPE-PLD"/>
</dbReference>
<dbReference type="EMBL" id="CAJRAF010000001">
    <property type="protein sequence ID" value="CAG4991088.1"/>
    <property type="molecule type" value="Genomic_DNA"/>
</dbReference>
<dbReference type="PANTHER" id="PTHR15032">
    <property type="entry name" value="N-ACYL-PHOSPHATIDYLETHANOLAMINE-HYDROLYZING PHOSPHOLIPASE D"/>
    <property type="match status" value="1"/>
</dbReference>
<evidence type="ECO:0000313" key="3">
    <source>
        <dbReference type="EMBL" id="CAG4991088.1"/>
    </source>
</evidence>
<dbReference type="GO" id="GO:0005737">
    <property type="term" value="C:cytoplasm"/>
    <property type="evidence" value="ECO:0007669"/>
    <property type="project" value="TreeGrafter"/>
</dbReference>
<dbReference type="GO" id="GO:0008270">
    <property type="term" value="F:zinc ion binding"/>
    <property type="evidence" value="ECO:0007669"/>
    <property type="project" value="InterPro"/>
</dbReference>
<feature type="transmembrane region" description="Helical" evidence="1">
    <location>
        <begin position="12"/>
        <end position="31"/>
    </location>
</feature>
<comment type="caution">
    <text evidence="3">The sequence shown here is derived from an EMBL/GenBank/DDBJ whole genome shotgun (WGS) entry which is preliminary data.</text>
</comment>
<organism evidence="3 4">
    <name type="scientific">Dyadobacter helix</name>
    <dbReference type="NCBI Taxonomy" id="2822344"/>
    <lineage>
        <taxon>Bacteria</taxon>
        <taxon>Pseudomonadati</taxon>
        <taxon>Bacteroidota</taxon>
        <taxon>Cytophagia</taxon>
        <taxon>Cytophagales</taxon>
        <taxon>Spirosomataceae</taxon>
        <taxon>Dyadobacter</taxon>
    </lineage>
</organism>
<evidence type="ECO:0000313" key="4">
    <source>
        <dbReference type="Proteomes" id="UP000680038"/>
    </source>
</evidence>
<evidence type="ECO:0000259" key="2">
    <source>
        <dbReference type="Pfam" id="PF12706"/>
    </source>
</evidence>
<dbReference type="InterPro" id="IPR036866">
    <property type="entry name" value="RibonucZ/Hydroxyglut_hydro"/>
</dbReference>
<dbReference type="PIRSF" id="PIRSF038896">
    <property type="entry name" value="NAPE-PLD"/>
    <property type="match status" value="1"/>
</dbReference>
<dbReference type="Proteomes" id="UP000680038">
    <property type="component" value="Unassembled WGS sequence"/>
</dbReference>
<keyword evidence="1" id="KW-0472">Membrane</keyword>
<keyword evidence="4" id="KW-1185">Reference proteome</keyword>
<reference evidence="3" key="1">
    <citation type="submission" date="2021-04" db="EMBL/GenBank/DDBJ databases">
        <authorList>
            <person name="Rodrigo-Torres L."/>
            <person name="Arahal R. D."/>
            <person name="Lucena T."/>
        </authorList>
    </citation>
    <scope>NUCLEOTIDE SEQUENCE</scope>
    <source>
        <strain evidence="3">CECT 9275</strain>
    </source>
</reference>
<gene>
    <name evidence="3" type="ORF">DYBT9275_00675</name>
</gene>
<dbReference type="InterPro" id="IPR001279">
    <property type="entry name" value="Metallo-B-lactamas"/>
</dbReference>
<sequence length="379" mass="43499">MNCKLKTILKRTILMLISLIIFFAIAVFLILQLKSFGKEPTGARLERIRKSPNYRNGSFQNLTKTPVNAENSSFTKILVMFMFGKDKNAEPIVPLPSVRTNLKGPPQTQPTITYFGHSSYLIQIDGKNILMDPVFCERTSPVQFLGSKNFEGTHVYGLVDMPRIDFVFLSHDHYDHMDYETLREFTGRETRFVVPLGAGEHLEYWGISPAHITELDWWEETSVVPGLKITSTPARHFSGRNFNRGKSLWTSYVMQSDSYRIFLGGDSGYEKHFAEIGSKFGPFDLAILECGQYNEMWPYIHMMPEETAQASVDLRAKVLWPVHWGKFALGMHAWNEPIIRVSKKAEEMGIKLTTPRIGEQIVLPNTLPDQKWWELPMKE</sequence>
<protein>
    <recommendedName>
        <fullName evidence="2">Metallo-beta-lactamase domain-containing protein</fullName>
    </recommendedName>
</protein>
<proteinExistence type="predicted"/>
<dbReference type="GO" id="GO:0070290">
    <property type="term" value="F:N-acylphosphatidylethanolamine-specific phospholipase D activity"/>
    <property type="evidence" value="ECO:0007669"/>
    <property type="project" value="InterPro"/>
</dbReference>
<feature type="domain" description="Metallo-beta-lactamase" evidence="2">
    <location>
        <begin position="128"/>
        <end position="324"/>
    </location>
</feature>
<evidence type="ECO:0000256" key="1">
    <source>
        <dbReference type="SAM" id="Phobius"/>
    </source>
</evidence>
<dbReference type="SUPFAM" id="SSF56281">
    <property type="entry name" value="Metallo-hydrolase/oxidoreductase"/>
    <property type="match status" value="1"/>
</dbReference>
<dbReference type="Gene3D" id="3.60.15.10">
    <property type="entry name" value="Ribonuclease Z/Hydroxyacylglutathione hydrolase-like"/>
    <property type="match status" value="1"/>
</dbReference>
<dbReference type="Pfam" id="PF12706">
    <property type="entry name" value="Lactamase_B_2"/>
    <property type="match status" value="1"/>
</dbReference>
<dbReference type="PANTHER" id="PTHR15032:SF4">
    <property type="entry name" value="N-ACYL-PHOSPHATIDYLETHANOLAMINE-HYDROLYZING PHOSPHOLIPASE D"/>
    <property type="match status" value="1"/>
</dbReference>
<accession>A0A916J7K4</accession>
<keyword evidence="1" id="KW-1133">Transmembrane helix</keyword>
<name>A0A916J7K4_9BACT</name>
<keyword evidence="1" id="KW-0812">Transmembrane</keyword>
<dbReference type="AlphaFoldDB" id="A0A916J7K4"/>